<gene>
    <name evidence="9" type="primary">acyP_1</name>
    <name evidence="9" type="ORF">HEK616_43090</name>
</gene>
<dbReference type="InterPro" id="IPR020456">
    <property type="entry name" value="Acylphosphatase"/>
</dbReference>
<comment type="catalytic activity">
    <reaction evidence="4 5 6">
        <text>an acyl phosphate + H2O = a carboxylate + phosphate + H(+)</text>
        <dbReference type="Rhea" id="RHEA:14965"/>
        <dbReference type="ChEBI" id="CHEBI:15377"/>
        <dbReference type="ChEBI" id="CHEBI:15378"/>
        <dbReference type="ChEBI" id="CHEBI:29067"/>
        <dbReference type="ChEBI" id="CHEBI:43474"/>
        <dbReference type="ChEBI" id="CHEBI:59918"/>
        <dbReference type="EC" id="3.6.1.7"/>
    </reaction>
</comment>
<comment type="similarity">
    <text evidence="1 7">Belongs to the acylphosphatase family.</text>
</comment>
<evidence type="ECO:0000313" key="9">
    <source>
        <dbReference type="EMBL" id="BDM70822.1"/>
    </source>
</evidence>
<dbReference type="EMBL" id="AP026073">
    <property type="protein sequence ID" value="BDM70822.1"/>
    <property type="molecule type" value="Genomic_DNA"/>
</dbReference>
<dbReference type="Pfam" id="PF00708">
    <property type="entry name" value="Acylphosphatase"/>
    <property type="match status" value="1"/>
</dbReference>
<feature type="active site" evidence="5">
    <location>
        <position position="36"/>
    </location>
</feature>
<dbReference type="PRINTS" id="PR00112">
    <property type="entry name" value="ACYLPHPHTASE"/>
</dbReference>
<evidence type="ECO:0000256" key="3">
    <source>
        <dbReference type="ARBA" id="ARBA00015991"/>
    </source>
</evidence>
<accession>A0ABN6QX82</accession>
<keyword evidence="10" id="KW-1185">Reference proteome</keyword>
<evidence type="ECO:0000259" key="8">
    <source>
        <dbReference type="PROSITE" id="PS51160"/>
    </source>
</evidence>
<name>A0ABN6QX82_STRNI</name>
<dbReference type="SUPFAM" id="SSF54975">
    <property type="entry name" value="Acylphosphatase/BLUF domain-like"/>
    <property type="match status" value="1"/>
</dbReference>
<dbReference type="PANTHER" id="PTHR47268">
    <property type="entry name" value="ACYLPHOSPHATASE"/>
    <property type="match status" value="1"/>
</dbReference>
<evidence type="ECO:0000256" key="4">
    <source>
        <dbReference type="ARBA" id="ARBA00047645"/>
    </source>
</evidence>
<evidence type="ECO:0000256" key="2">
    <source>
        <dbReference type="ARBA" id="ARBA00012150"/>
    </source>
</evidence>
<evidence type="ECO:0000256" key="6">
    <source>
        <dbReference type="RuleBase" id="RU000553"/>
    </source>
</evidence>
<evidence type="ECO:0000256" key="7">
    <source>
        <dbReference type="RuleBase" id="RU004168"/>
    </source>
</evidence>
<sequence>MIRRRVVVSGTVQGVFFRDTCRRTAEAQGVAGWVRNVPDGTVEAVFEGDPESVDRLVEWAHQGPPAAVVDAVSVTAEEPQGLSGFDVR</sequence>
<evidence type="ECO:0000313" key="10">
    <source>
        <dbReference type="Proteomes" id="UP001059597"/>
    </source>
</evidence>
<evidence type="ECO:0000256" key="1">
    <source>
        <dbReference type="ARBA" id="ARBA00005614"/>
    </source>
</evidence>
<dbReference type="PANTHER" id="PTHR47268:SF4">
    <property type="entry name" value="ACYLPHOSPHATASE"/>
    <property type="match status" value="1"/>
</dbReference>
<reference evidence="9" key="1">
    <citation type="submission" date="2022-06" db="EMBL/GenBank/DDBJ databases">
        <title>Complete genome sequence of Streptomyces nigrescens HEK616.</title>
        <authorList>
            <person name="Asamizu S."/>
            <person name="Onaka H."/>
        </authorList>
    </citation>
    <scope>NUCLEOTIDE SEQUENCE</scope>
    <source>
        <strain evidence="9">HEK616</strain>
    </source>
</reference>
<proteinExistence type="inferred from homology"/>
<keyword evidence="5 6" id="KW-0378">Hydrolase</keyword>
<dbReference type="RefSeq" id="WP_261954507.1">
    <property type="nucleotide sequence ID" value="NZ_AP026073.1"/>
</dbReference>
<dbReference type="Gene3D" id="3.30.70.100">
    <property type="match status" value="1"/>
</dbReference>
<feature type="domain" description="Acylphosphatase-like" evidence="8">
    <location>
        <begin position="3"/>
        <end position="88"/>
    </location>
</feature>
<dbReference type="PROSITE" id="PS00150">
    <property type="entry name" value="ACYLPHOSPHATASE_1"/>
    <property type="match status" value="1"/>
</dbReference>
<dbReference type="InterPro" id="IPR001792">
    <property type="entry name" value="Acylphosphatase-like_dom"/>
</dbReference>
<organism evidence="9 10">
    <name type="scientific">Streptomyces nigrescens</name>
    <dbReference type="NCBI Taxonomy" id="1920"/>
    <lineage>
        <taxon>Bacteria</taxon>
        <taxon>Bacillati</taxon>
        <taxon>Actinomycetota</taxon>
        <taxon>Actinomycetes</taxon>
        <taxon>Kitasatosporales</taxon>
        <taxon>Streptomycetaceae</taxon>
        <taxon>Streptomyces</taxon>
    </lineage>
</organism>
<dbReference type="EC" id="3.6.1.7" evidence="2 5"/>
<feature type="active site" evidence="5">
    <location>
        <position position="18"/>
    </location>
</feature>
<dbReference type="PROSITE" id="PS00151">
    <property type="entry name" value="ACYLPHOSPHATASE_2"/>
    <property type="match status" value="1"/>
</dbReference>
<dbReference type="PROSITE" id="PS51160">
    <property type="entry name" value="ACYLPHOSPHATASE_3"/>
    <property type="match status" value="1"/>
</dbReference>
<dbReference type="InterPro" id="IPR017968">
    <property type="entry name" value="Acylphosphatase_CS"/>
</dbReference>
<dbReference type="Proteomes" id="UP001059597">
    <property type="component" value="Chromosome"/>
</dbReference>
<evidence type="ECO:0000256" key="5">
    <source>
        <dbReference type="PROSITE-ProRule" id="PRU00520"/>
    </source>
</evidence>
<dbReference type="InterPro" id="IPR036046">
    <property type="entry name" value="Acylphosphatase-like_dom_sf"/>
</dbReference>
<protein>
    <recommendedName>
        <fullName evidence="3 5">Acylphosphatase</fullName>
        <ecNumber evidence="2 5">3.6.1.7</ecNumber>
    </recommendedName>
</protein>